<accession>A0A495P251</accession>
<keyword evidence="1" id="KW-0472">Membrane</keyword>
<gene>
    <name evidence="2" type="ORF">BC962_3036</name>
</gene>
<feature type="transmembrane region" description="Helical" evidence="1">
    <location>
        <begin position="9"/>
        <end position="28"/>
    </location>
</feature>
<dbReference type="Proteomes" id="UP000276282">
    <property type="component" value="Unassembled WGS sequence"/>
</dbReference>
<keyword evidence="1" id="KW-1133">Transmembrane helix</keyword>
<evidence type="ECO:0008006" key="4">
    <source>
        <dbReference type="Google" id="ProtNLM"/>
    </source>
</evidence>
<name>A0A495P251_9FLAO</name>
<protein>
    <recommendedName>
        <fullName evidence="4">DUF1093 domain-containing protein</fullName>
    </recommendedName>
</protein>
<evidence type="ECO:0000313" key="3">
    <source>
        <dbReference type="Proteomes" id="UP000276282"/>
    </source>
</evidence>
<keyword evidence="1" id="KW-0812">Transmembrane</keyword>
<dbReference type="AlphaFoldDB" id="A0A495P251"/>
<keyword evidence="3" id="KW-1185">Reference proteome</keyword>
<proteinExistence type="predicted"/>
<reference evidence="2 3" key="1">
    <citation type="submission" date="2018-10" db="EMBL/GenBank/DDBJ databases">
        <title>Genomic Encyclopedia of Archaeal and Bacterial Type Strains, Phase II (KMG-II): from individual species to whole genera.</title>
        <authorList>
            <person name="Goeker M."/>
        </authorList>
    </citation>
    <scope>NUCLEOTIDE SEQUENCE [LARGE SCALE GENOMIC DNA]</scope>
    <source>
        <strain evidence="2 3">DSM 19839</strain>
    </source>
</reference>
<comment type="caution">
    <text evidence="2">The sequence shown here is derived from an EMBL/GenBank/DDBJ whole genome shotgun (WGS) entry which is preliminary data.</text>
</comment>
<sequence>MNLKNQNRNVIIGFLLIVLIFILIQFYYEKSNKAQNKTTVGKVFKQVEKIGVTPGTVIDYYFYVDGNKTKGNTKIFKDFRLQTKNKFFTVKYESDNPKNSSILLNQQIINESLIRKAGF</sequence>
<evidence type="ECO:0000256" key="1">
    <source>
        <dbReference type="SAM" id="Phobius"/>
    </source>
</evidence>
<dbReference type="EMBL" id="RBLG01000006">
    <property type="protein sequence ID" value="RKS42749.1"/>
    <property type="molecule type" value="Genomic_DNA"/>
</dbReference>
<evidence type="ECO:0000313" key="2">
    <source>
        <dbReference type="EMBL" id="RKS42749.1"/>
    </source>
</evidence>
<organism evidence="2 3">
    <name type="scientific">Gillisia mitskevichiae</name>
    <dbReference type="NCBI Taxonomy" id="270921"/>
    <lineage>
        <taxon>Bacteria</taxon>
        <taxon>Pseudomonadati</taxon>
        <taxon>Bacteroidota</taxon>
        <taxon>Flavobacteriia</taxon>
        <taxon>Flavobacteriales</taxon>
        <taxon>Flavobacteriaceae</taxon>
        <taxon>Gillisia</taxon>
    </lineage>
</organism>
<dbReference type="RefSeq" id="WP_121346824.1">
    <property type="nucleotide sequence ID" value="NZ_RBLG01000006.1"/>
</dbReference>